<accession>A0A843V888</accession>
<feature type="signal peptide" evidence="1">
    <location>
        <begin position="1"/>
        <end position="23"/>
    </location>
</feature>
<comment type="caution">
    <text evidence="2">The sequence shown here is derived from an EMBL/GenBank/DDBJ whole genome shotgun (WGS) entry which is preliminary data.</text>
</comment>
<name>A0A843V888_COLES</name>
<dbReference type="AlphaFoldDB" id="A0A843V888"/>
<gene>
    <name evidence="2" type="ORF">Taro_027253</name>
</gene>
<evidence type="ECO:0000256" key="1">
    <source>
        <dbReference type="SAM" id="SignalP"/>
    </source>
</evidence>
<feature type="chain" id="PRO_5032916485" description="Secreted protein" evidence="1">
    <location>
        <begin position="24"/>
        <end position="104"/>
    </location>
</feature>
<evidence type="ECO:0008006" key="4">
    <source>
        <dbReference type="Google" id="ProtNLM"/>
    </source>
</evidence>
<organism evidence="2 3">
    <name type="scientific">Colocasia esculenta</name>
    <name type="common">Wild taro</name>
    <name type="synonym">Arum esculentum</name>
    <dbReference type="NCBI Taxonomy" id="4460"/>
    <lineage>
        <taxon>Eukaryota</taxon>
        <taxon>Viridiplantae</taxon>
        <taxon>Streptophyta</taxon>
        <taxon>Embryophyta</taxon>
        <taxon>Tracheophyta</taxon>
        <taxon>Spermatophyta</taxon>
        <taxon>Magnoliopsida</taxon>
        <taxon>Liliopsida</taxon>
        <taxon>Araceae</taxon>
        <taxon>Aroideae</taxon>
        <taxon>Colocasieae</taxon>
        <taxon>Colocasia</taxon>
    </lineage>
</organism>
<dbReference type="Proteomes" id="UP000652761">
    <property type="component" value="Unassembled WGS sequence"/>
</dbReference>
<proteinExistence type="predicted"/>
<evidence type="ECO:0000313" key="2">
    <source>
        <dbReference type="EMBL" id="MQL94592.1"/>
    </source>
</evidence>
<evidence type="ECO:0000313" key="3">
    <source>
        <dbReference type="Proteomes" id="UP000652761"/>
    </source>
</evidence>
<sequence length="104" mass="11019">MGIVSLALLAYAYGGFRIACSLGVPFVGPNHCFVVRSLVSSVVAPACVSKCVDTQADFVDTTGFNCSDYFLGQSSSVNTQVVRKSPLVTPTSTPHTVRPQYSKP</sequence>
<dbReference type="EMBL" id="NMUH01001693">
    <property type="protein sequence ID" value="MQL94592.1"/>
    <property type="molecule type" value="Genomic_DNA"/>
</dbReference>
<keyword evidence="3" id="KW-1185">Reference proteome</keyword>
<protein>
    <recommendedName>
        <fullName evidence="4">Secreted protein</fullName>
    </recommendedName>
</protein>
<reference evidence="2" key="1">
    <citation type="submission" date="2017-07" db="EMBL/GenBank/DDBJ databases">
        <title>Taro Niue Genome Assembly and Annotation.</title>
        <authorList>
            <person name="Atibalentja N."/>
            <person name="Keating K."/>
            <person name="Fields C.J."/>
        </authorList>
    </citation>
    <scope>NUCLEOTIDE SEQUENCE</scope>
    <source>
        <strain evidence="2">Niue_2</strain>
        <tissue evidence="2">Leaf</tissue>
    </source>
</reference>
<keyword evidence="1" id="KW-0732">Signal</keyword>